<reference evidence="1 2" key="1">
    <citation type="submission" date="2017-01" db="EMBL/GenBank/DDBJ databases">
        <title>Genome Analysis of Deinococcus marmoris KOPRI26562.</title>
        <authorList>
            <person name="Kim J.H."/>
            <person name="Oh H.-M."/>
        </authorList>
    </citation>
    <scope>NUCLEOTIDE SEQUENCE [LARGE SCALE GENOMIC DNA]</scope>
    <source>
        <strain evidence="1 2">KOPRI26562</strain>
    </source>
</reference>
<sequence length="48" mass="5354">MTPLSRSARALRRNNPLLSLVIAGHLLHQKALGHFITRVACSHLTLLR</sequence>
<protein>
    <submittedName>
        <fullName evidence="1">Uncharacterized protein</fullName>
    </submittedName>
</protein>
<organism evidence="1 2">
    <name type="scientific">Deinococcus marmoris</name>
    <dbReference type="NCBI Taxonomy" id="249408"/>
    <lineage>
        <taxon>Bacteria</taxon>
        <taxon>Thermotogati</taxon>
        <taxon>Deinococcota</taxon>
        <taxon>Deinococci</taxon>
        <taxon>Deinococcales</taxon>
        <taxon>Deinococcaceae</taxon>
        <taxon>Deinococcus</taxon>
    </lineage>
</organism>
<dbReference type="Proteomes" id="UP000186607">
    <property type="component" value="Unassembled WGS sequence"/>
</dbReference>
<dbReference type="EMBL" id="MSTI01000134">
    <property type="protein sequence ID" value="OLV16680.1"/>
    <property type="molecule type" value="Genomic_DNA"/>
</dbReference>
<keyword evidence="2" id="KW-1185">Reference proteome</keyword>
<comment type="caution">
    <text evidence="1">The sequence shown here is derived from an EMBL/GenBank/DDBJ whole genome shotgun (WGS) entry which is preliminary data.</text>
</comment>
<dbReference type="RefSeq" id="WP_175607483.1">
    <property type="nucleotide sequence ID" value="NZ_MSTI01000134.1"/>
</dbReference>
<dbReference type="AlphaFoldDB" id="A0A1U7NUU8"/>
<proteinExistence type="predicted"/>
<name>A0A1U7NUU8_9DEIO</name>
<evidence type="ECO:0000313" key="2">
    <source>
        <dbReference type="Proteomes" id="UP000186607"/>
    </source>
</evidence>
<accession>A0A1U7NUU8</accession>
<evidence type="ECO:0000313" key="1">
    <source>
        <dbReference type="EMBL" id="OLV16680.1"/>
    </source>
</evidence>
<gene>
    <name evidence="1" type="ORF">BOO71_0011065</name>
</gene>